<proteinExistence type="predicted"/>
<keyword evidence="2" id="KW-1003">Cell membrane</keyword>
<name>A0ABM1EQ79_PRICU</name>
<accession>A0ABM1EQ79</accession>
<feature type="transmembrane region" description="Helical" evidence="7">
    <location>
        <begin position="151"/>
        <end position="172"/>
    </location>
</feature>
<evidence type="ECO:0000256" key="2">
    <source>
        <dbReference type="ARBA" id="ARBA00022475"/>
    </source>
</evidence>
<feature type="transmembrane region" description="Helical" evidence="7">
    <location>
        <begin position="109"/>
        <end position="131"/>
    </location>
</feature>
<feature type="compositionally biased region" description="Basic and acidic residues" evidence="6">
    <location>
        <begin position="427"/>
        <end position="436"/>
    </location>
</feature>
<dbReference type="InterPro" id="IPR017452">
    <property type="entry name" value="GPCR_Rhodpsn_7TM"/>
</dbReference>
<keyword evidence="3 7" id="KW-0812">Transmembrane</keyword>
<feature type="region of interest" description="Disordered" evidence="6">
    <location>
        <begin position="350"/>
        <end position="436"/>
    </location>
</feature>
<reference evidence="10" key="1">
    <citation type="submission" date="2025-08" db="UniProtKB">
        <authorList>
            <consortium name="RefSeq"/>
        </authorList>
    </citation>
    <scope>IDENTIFICATION</scope>
</reference>
<feature type="transmembrane region" description="Helical" evidence="7">
    <location>
        <begin position="73"/>
        <end position="97"/>
    </location>
</feature>
<dbReference type="Pfam" id="PF00001">
    <property type="entry name" value="7tm_1"/>
    <property type="match status" value="1"/>
</dbReference>
<sequence>MSFPLDFTPETNLSVLQRDARAFFAVQGALLTDPLVVAMYYLTLTLGVIAIGCNLVVAVSLATRIRELQPSLLFIISLAMGDVVNGVSALYHFLLVYAEVAPRCTRTCLARIGIQVLAFKVVSVEVFNISLDRWVRCIAPLRYAAIVTHKVALAFVAFNWLTAVAFALAGPFTKIRRESATLGGAAVDEFYAQYRCIAPNWSAGTVVALCAFLLLPILTALALYIYIYLFVTCRRQVAVADQRHNRRAFVSIALIVGVFSATYLPVLLYAVLVGSGVAQRTWHVGQRFSVAGFLFPVVASALNPVIYVYRYPDARACLARAFARVRRLLPTTQHCCHGNQVMPCRDGYPTSKASGSSAHDGATAARGGSESSRGGATAETRAEMPEDSLAIELAPGGARASSSESPGGGADGCSQDERPLGGEQDADSVRQDEMML</sequence>
<feature type="transmembrane region" description="Helical" evidence="7">
    <location>
        <begin position="290"/>
        <end position="309"/>
    </location>
</feature>
<dbReference type="Gene3D" id="1.20.1070.10">
    <property type="entry name" value="Rhodopsin 7-helix transmembrane proteins"/>
    <property type="match status" value="1"/>
</dbReference>
<feature type="transmembrane region" description="Helical" evidence="7">
    <location>
        <begin position="248"/>
        <end position="270"/>
    </location>
</feature>
<evidence type="ECO:0000313" key="10">
    <source>
        <dbReference type="RefSeq" id="XP_014674350.1"/>
    </source>
</evidence>
<evidence type="ECO:0000256" key="7">
    <source>
        <dbReference type="SAM" id="Phobius"/>
    </source>
</evidence>
<evidence type="ECO:0000256" key="1">
    <source>
        <dbReference type="ARBA" id="ARBA00004651"/>
    </source>
</evidence>
<evidence type="ECO:0000259" key="8">
    <source>
        <dbReference type="PROSITE" id="PS50262"/>
    </source>
</evidence>
<evidence type="ECO:0000256" key="5">
    <source>
        <dbReference type="ARBA" id="ARBA00023136"/>
    </source>
</evidence>
<evidence type="ECO:0000313" key="9">
    <source>
        <dbReference type="Proteomes" id="UP000695022"/>
    </source>
</evidence>
<keyword evidence="5 7" id="KW-0472">Membrane</keyword>
<dbReference type="GeneID" id="106814545"/>
<comment type="subcellular location">
    <subcellularLocation>
        <location evidence="1">Cell membrane</location>
        <topology evidence="1">Multi-pass membrane protein</topology>
    </subcellularLocation>
</comment>
<dbReference type="CDD" id="cd00637">
    <property type="entry name" value="7tm_classA_rhodopsin-like"/>
    <property type="match status" value="1"/>
</dbReference>
<dbReference type="InterPro" id="IPR000276">
    <property type="entry name" value="GPCR_Rhodpsn"/>
</dbReference>
<evidence type="ECO:0000256" key="6">
    <source>
        <dbReference type="SAM" id="MobiDB-lite"/>
    </source>
</evidence>
<protein>
    <submittedName>
        <fullName evidence="10">Adenosine receptor A2b-like</fullName>
    </submittedName>
</protein>
<dbReference type="RefSeq" id="XP_014674350.1">
    <property type="nucleotide sequence ID" value="XM_014818864.1"/>
</dbReference>
<evidence type="ECO:0000256" key="4">
    <source>
        <dbReference type="ARBA" id="ARBA00022989"/>
    </source>
</evidence>
<keyword evidence="4 7" id="KW-1133">Transmembrane helix</keyword>
<dbReference type="PROSITE" id="PS50262">
    <property type="entry name" value="G_PROTEIN_RECEP_F1_2"/>
    <property type="match status" value="1"/>
</dbReference>
<evidence type="ECO:0000256" key="3">
    <source>
        <dbReference type="ARBA" id="ARBA00022692"/>
    </source>
</evidence>
<dbReference type="Proteomes" id="UP000695022">
    <property type="component" value="Unplaced"/>
</dbReference>
<feature type="compositionally biased region" description="Low complexity" evidence="6">
    <location>
        <begin position="361"/>
        <end position="379"/>
    </location>
</feature>
<feature type="domain" description="G-protein coupled receptors family 1 profile" evidence="8">
    <location>
        <begin position="53"/>
        <end position="307"/>
    </location>
</feature>
<organism evidence="9 10">
    <name type="scientific">Priapulus caudatus</name>
    <name type="common">Priapulid worm</name>
    <dbReference type="NCBI Taxonomy" id="37621"/>
    <lineage>
        <taxon>Eukaryota</taxon>
        <taxon>Metazoa</taxon>
        <taxon>Ecdysozoa</taxon>
        <taxon>Scalidophora</taxon>
        <taxon>Priapulida</taxon>
        <taxon>Priapulimorpha</taxon>
        <taxon>Priapulimorphida</taxon>
        <taxon>Priapulidae</taxon>
        <taxon>Priapulus</taxon>
    </lineage>
</organism>
<keyword evidence="9" id="KW-1185">Reference proteome</keyword>
<feature type="transmembrane region" description="Helical" evidence="7">
    <location>
        <begin position="201"/>
        <end position="227"/>
    </location>
</feature>
<dbReference type="PANTHER" id="PTHR22750">
    <property type="entry name" value="G-PROTEIN COUPLED RECEPTOR"/>
    <property type="match status" value="1"/>
</dbReference>
<feature type="transmembrane region" description="Helical" evidence="7">
    <location>
        <begin position="38"/>
        <end position="61"/>
    </location>
</feature>
<gene>
    <name evidence="10" type="primary">LOC106814545</name>
</gene>
<dbReference type="SUPFAM" id="SSF81321">
    <property type="entry name" value="Family A G protein-coupled receptor-like"/>
    <property type="match status" value="1"/>
</dbReference>
<dbReference type="PRINTS" id="PR00237">
    <property type="entry name" value="GPCRRHODOPSN"/>
</dbReference>